<sequence length="60" mass="7097">MITLFLKIKVELTVIVMLKFLLVKKIEISQINYLLTQMNQIKISHLLSRQGGRNETNYFE</sequence>
<evidence type="ECO:0000313" key="2">
    <source>
        <dbReference type="Proteomes" id="UP000679779"/>
    </source>
</evidence>
<dbReference type="AlphaFoldDB" id="A0A919XDS2"/>
<proteinExistence type="predicted"/>
<dbReference type="Proteomes" id="UP000679779">
    <property type="component" value="Unassembled WGS sequence"/>
</dbReference>
<keyword evidence="2" id="KW-1185">Reference proteome</keyword>
<accession>A0A919XDS2</accession>
<comment type="caution">
    <text evidence="1">The sequence shown here is derived from an EMBL/GenBank/DDBJ whole genome shotgun (WGS) entry which is preliminary data.</text>
</comment>
<gene>
    <name evidence="1" type="ORF">J2TS6_01580</name>
</gene>
<reference evidence="1" key="1">
    <citation type="submission" date="2021-03" db="EMBL/GenBank/DDBJ databases">
        <title>Antimicrobial resistance genes in bacteria isolated from Japanese honey, and their potential for conferring macrolide and lincosamide resistance in the American foulbrood pathogen Paenibacillus larvae.</title>
        <authorList>
            <person name="Okamoto M."/>
            <person name="Kumagai M."/>
            <person name="Kanamori H."/>
            <person name="Takamatsu D."/>
        </authorList>
    </citation>
    <scope>NUCLEOTIDE SEQUENCE</scope>
    <source>
        <strain evidence="1">J2TS6</strain>
    </source>
</reference>
<protein>
    <submittedName>
        <fullName evidence="1">Uncharacterized protein</fullName>
    </submittedName>
</protein>
<dbReference type="EMBL" id="BORQ01000001">
    <property type="protein sequence ID" value="GIO29017.1"/>
    <property type="molecule type" value="Genomic_DNA"/>
</dbReference>
<evidence type="ECO:0000313" key="1">
    <source>
        <dbReference type="EMBL" id="GIO29017.1"/>
    </source>
</evidence>
<organism evidence="1 2">
    <name type="scientific">Paenibacillus albilobatus</name>
    <dbReference type="NCBI Taxonomy" id="2716884"/>
    <lineage>
        <taxon>Bacteria</taxon>
        <taxon>Bacillati</taxon>
        <taxon>Bacillota</taxon>
        <taxon>Bacilli</taxon>
        <taxon>Bacillales</taxon>
        <taxon>Paenibacillaceae</taxon>
        <taxon>Paenibacillus</taxon>
    </lineage>
</organism>
<name>A0A919XDS2_9BACL</name>